<name>A0AAV9IXT5_CYACA</name>
<feature type="repeat" description="Solcar" evidence="8">
    <location>
        <begin position="106"/>
        <end position="195"/>
    </location>
</feature>
<dbReference type="SUPFAM" id="SSF103506">
    <property type="entry name" value="Mitochondrial carrier"/>
    <property type="match status" value="1"/>
</dbReference>
<evidence type="ECO:0000256" key="10">
    <source>
        <dbReference type="SAM" id="Phobius"/>
    </source>
</evidence>
<feature type="transmembrane region" description="Helical" evidence="10">
    <location>
        <begin position="67"/>
        <end position="88"/>
    </location>
</feature>
<evidence type="ECO:0008006" key="13">
    <source>
        <dbReference type="Google" id="ProtNLM"/>
    </source>
</evidence>
<feature type="transmembrane region" description="Helical" evidence="10">
    <location>
        <begin position="253"/>
        <end position="274"/>
    </location>
</feature>
<sequence>METVEGGVLFEPGQRTIWRSFVAGALSGLVADLVVYPFDRLQTLLVLTPRSQTLRSIVVRGGGWRTLYQGVSVVLLFTLPSHGLYFGAYEAGKRLLREQRAAGVTDHAAIAGAGAVAELSASPLWTVQEVLKQRLQAQGFWEQSSGHRPSLRQVYRETVRSEGARGLFRGFVPGLMVYMPFTCVYFWMFEQGKRRHWPPAANGLAAAACATVLTHPLDVIRTHIVVHSPRRHFMRVARDIYGRAGWRGFTRGLVSSMLWLSPSAALTITAYQYLSEWLEVESVA</sequence>
<dbReference type="PROSITE" id="PS50920">
    <property type="entry name" value="SOLCAR"/>
    <property type="match status" value="3"/>
</dbReference>
<accession>A0AAV9IXT5</accession>
<comment type="caution">
    <text evidence="11">The sequence shown here is derived from an EMBL/GenBank/DDBJ whole genome shotgun (WGS) entry which is preliminary data.</text>
</comment>
<evidence type="ECO:0000256" key="2">
    <source>
        <dbReference type="ARBA" id="ARBA00006375"/>
    </source>
</evidence>
<dbReference type="Gene3D" id="1.50.40.10">
    <property type="entry name" value="Mitochondrial carrier domain"/>
    <property type="match status" value="2"/>
</dbReference>
<evidence type="ECO:0000313" key="11">
    <source>
        <dbReference type="EMBL" id="KAK4536961.1"/>
    </source>
</evidence>
<dbReference type="InterPro" id="IPR018108">
    <property type="entry name" value="MCP_transmembrane"/>
</dbReference>
<evidence type="ECO:0000313" key="12">
    <source>
        <dbReference type="Proteomes" id="UP001301350"/>
    </source>
</evidence>
<organism evidence="11 12">
    <name type="scientific">Cyanidium caldarium</name>
    <name type="common">Red alga</name>
    <dbReference type="NCBI Taxonomy" id="2771"/>
    <lineage>
        <taxon>Eukaryota</taxon>
        <taxon>Rhodophyta</taxon>
        <taxon>Bangiophyceae</taxon>
        <taxon>Cyanidiales</taxon>
        <taxon>Cyanidiaceae</taxon>
        <taxon>Cyanidium</taxon>
    </lineage>
</organism>
<evidence type="ECO:0000256" key="8">
    <source>
        <dbReference type="PROSITE-ProRule" id="PRU00282"/>
    </source>
</evidence>
<dbReference type="GO" id="GO:0016020">
    <property type="term" value="C:membrane"/>
    <property type="evidence" value="ECO:0007669"/>
    <property type="project" value="UniProtKB-SubCell"/>
</dbReference>
<comment type="subcellular location">
    <subcellularLocation>
        <location evidence="1">Membrane</location>
        <topology evidence="1">Multi-pass membrane protein</topology>
    </subcellularLocation>
</comment>
<dbReference type="InterPro" id="IPR023395">
    <property type="entry name" value="MCP_dom_sf"/>
</dbReference>
<evidence type="ECO:0000256" key="6">
    <source>
        <dbReference type="ARBA" id="ARBA00022989"/>
    </source>
</evidence>
<evidence type="ECO:0000256" key="1">
    <source>
        <dbReference type="ARBA" id="ARBA00004141"/>
    </source>
</evidence>
<keyword evidence="4 8" id="KW-0812">Transmembrane</keyword>
<keyword evidence="5" id="KW-0677">Repeat</keyword>
<feature type="transmembrane region" description="Helical" evidence="10">
    <location>
        <begin position="21"/>
        <end position="38"/>
    </location>
</feature>
<reference evidence="11 12" key="1">
    <citation type="submission" date="2022-07" db="EMBL/GenBank/DDBJ databases">
        <title>Genome-wide signatures of adaptation to extreme environments.</title>
        <authorList>
            <person name="Cho C.H."/>
            <person name="Yoon H.S."/>
        </authorList>
    </citation>
    <scope>NUCLEOTIDE SEQUENCE [LARGE SCALE GENOMIC DNA]</scope>
    <source>
        <strain evidence="11 12">DBV 063 E5</strain>
    </source>
</reference>
<dbReference type="Pfam" id="PF00153">
    <property type="entry name" value="Mito_carr"/>
    <property type="match status" value="3"/>
</dbReference>
<keyword evidence="12" id="KW-1185">Reference proteome</keyword>
<feature type="repeat" description="Solcar" evidence="8">
    <location>
        <begin position="198"/>
        <end position="277"/>
    </location>
</feature>
<evidence type="ECO:0000256" key="7">
    <source>
        <dbReference type="ARBA" id="ARBA00023136"/>
    </source>
</evidence>
<dbReference type="PANTHER" id="PTHR45667">
    <property type="entry name" value="S-ADENOSYLMETHIONINE MITOCHONDRIAL CARRIER PROTEIN"/>
    <property type="match status" value="1"/>
</dbReference>
<proteinExistence type="inferred from homology"/>
<keyword evidence="3 9" id="KW-0813">Transport</keyword>
<evidence type="ECO:0000256" key="4">
    <source>
        <dbReference type="ARBA" id="ARBA00022692"/>
    </source>
</evidence>
<evidence type="ECO:0000256" key="5">
    <source>
        <dbReference type="ARBA" id="ARBA00022737"/>
    </source>
</evidence>
<feature type="repeat" description="Solcar" evidence="8">
    <location>
        <begin position="15"/>
        <end position="95"/>
    </location>
</feature>
<gene>
    <name evidence="11" type="ORF">CDCA_CDCA10G2986</name>
</gene>
<feature type="transmembrane region" description="Helical" evidence="10">
    <location>
        <begin position="200"/>
        <end position="220"/>
    </location>
</feature>
<feature type="transmembrane region" description="Helical" evidence="10">
    <location>
        <begin position="166"/>
        <end position="188"/>
    </location>
</feature>
<comment type="similarity">
    <text evidence="2 9">Belongs to the mitochondrial carrier (TC 2.A.29) family.</text>
</comment>
<keyword evidence="7 8" id="KW-0472">Membrane</keyword>
<dbReference type="Proteomes" id="UP001301350">
    <property type="component" value="Unassembled WGS sequence"/>
</dbReference>
<evidence type="ECO:0000256" key="9">
    <source>
        <dbReference type="RuleBase" id="RU000488"/>
    </source>
</evidence>
<evidence type="ECO:0000256" key="3">
    <source>
        <dbReference type="ARBA" id="ARBA00022448"/>
    </source>
</evidence>
<dbReference type="EMBL" id="JANCYW010000010">
    <property type="protein sequence ID" value="KAK4536961.1"/>
    <property type="molecule type" value="Genomic_DNA"/>
</dbReference>
<keyword evidence="6 10" id="KW-1133">Transmembrane helix</keyword>
<protein>
    <recommendedName>
        <fullName evidence="13">Mitochondrial carrier protein</fullName>
    </recommendedName>
</protein>
<dbReference type="AlphaFoldDB" id="A0AAV9IXT5"/>